<dbReference type="GO" id="GO:0003676">
    <property type="term" value="F:nucleic acid binding"/>
    <property type="evidence" value="ECO:0007669"/>
    <property type="project" value="InterPro"/>
</dbReference>
<feature type="compositionally biased region" description="Polar residues" evidence="14">
    <location>
        <begin position="263"/>
        <end position="276"/>
    </location>
</feature>
<dbReference type="Gene3D" id="2.60.40.790">
    <property type="match status" value="1"/>
</dbReference>
<dbReference type="Gene3D" id="3.40.50.300">
    <property type="entry name" value="P-loop containing nucleotide triphosphate hydrolases"/>
    <property type="match status" value="2"/>
</dbReference>
<dbReference type="InterPro" id="IPR011545">
    <property type="entry name" value="DEAD/DEAH_box_helicase_dom"/>
</dbReference>
<keyword evidence="10" id="KW-0744">Spermatogenesis</keyword>
<dbReference type="Pfam" id="PF00271">
    <property type="entry name" value="Helicase_C"/>
    <property type="match status" value="1"/>
</dbReference>
<evidence type="ECO:0000256" key="12">
    <source>
        <dbReference type="ARBA" id="ARBA00023254"/>
    </source>
</evidence>
<accession>A0AAN7ZDX3</accession>
<dbReference type="EC" id="3.6.4.13" evidence="1"/>
<evidence type="ECO:0000259" key="16">
    <source>
        <dbReference type="PROSITE" id="PS51192"/>
    </source>
</evidence>
<keyword evidence="12" id="KW-0469">Meiosis</keyword>
<evidence type="ECO:0000256" key="1">
    <source>
        <dbReference type="ARBA" id="ARBA00012552"/>
    </source>
</evidence>
<comment type="caution">
    <text evidence="18">The sequence shown here is derived from an EMBL/GenBank/DDBJ whole genome shotgun (WGS) entry which is preliminary data.</text>
</comment>
<dbReference type="GO" id="GO:0003724">
    <property type="term" value="F:RNA helicase activity"/>
    <property type="evidence" value="ECO:0007669"/>
    <property type="project" value="UniProtKB-EC"/>
</dbReference>
<evidence type="ECO:0000256" key="11">
    <source>
        <dbReference type="ARBA" id="ARBA00023158"/>
    </source>
</evidence>
<evidence type="ECO:0000256" key="14">
    <source>
        <dbReference type="SAM" id="MobiDB-lite"/>
    </source>
</evidence>
<dbReference type="Gene3D" id="2.30.30.140">
    <property type="match status" value="2"/>
</dbReference>
<dbReference type="GO" id="GO:0051321">
    <property type="term" value="P:meiotic cell cycle"/>
    <property type="evidence" value="ECO:0007669"/>
    <property type="project" value="UniProtKB-KW"/>
</dbReference>
<proteinExistence type="predicted"/>
<dbReference type="EMBL" id="JAVRBK010000008">
    <property type="protein sequence ID" value="KAK5639947.1"/>
    <property type="molecule type" value="Genomic_DNA"/>
</dbReference>
<dbReference type="SMART" id="SM00333">
    <property type="entry name" value="TUDOR"/>
    <property type="match status" value="1"/>
</dbReference>
<dbReference type="InterPro" id="IPR035437">
    <property type="entry name" value="SNase_OB-fold_sf"/>
</dbReference>
<evidence type="ECO:0000256" key="8">
    <source>
        <dbReference type="ARBA" id="ARBA00022806"/>
    </source>
</evidence>
<sequence>MEVIITTFCNPLKFWVFEVSNRKQRETFEQKLDQGNFARITSPSVGQLALIHHKNKWKRALVQSDVTPFTCWLIDYGMEHSADSVYEIPPAFECPIPLTKKAALNDVACLQRDCTPSGVRTIGDINFSYGSNKRMHDYLENAERILFACHREIGNTHLGEITIITSNSSFELTEVLVKEEVLIRDTDTFIKALKINGSTEEFALLKTASCNSKSIKEAFGNELTVGVGRGCSRSLRSPNSLPISPIEVDNSVNDSLYSDADRSPSQMSNLSHSSDNSIKRSTKIKRKLEEFLSNNKESKEEKIVSVVAQNEVVTPRPHLNNKSDDEVSSTADYHSREMMRKYLNNNCTCDQCEGWSEGNFFFNPRKKASDVKAKSYKDVKPELLLKTEEKSGVLAKITSPHRSQLTKIERSVKPTVLVHSTTILTPATTPTAAPFHKDIHKALRSYEHVYTIQGYVWPAIMRHMNVCIISKRDSGKTLAYLPAICSFELERQERYPDLPRSTVSPISVILCPGIEVAEKVYYLILKLLENASQKSYVALAIQPVDKNCLKQFERKVDILVATPVTLLSLLSSRIITLKRLCHLVIEKANIILERFSTEMGKILNVVQSMLSHRSCNYTVQMILTSEKWTRSIENLLKSLLIMPIVCIGSYLEAAMYGRVDIRVQFLEAQAKIRALIKILKGKSKICRTIIICNTDDEIKEAKPYLLMEGIDCLYITEDMEMAEINGIESVWLKTTGGKHLALFCTENVFNCNITITDAVMLINYSLPETWTQFVNRFRCMIDNYCSPLVLESSDNWTQCTVDIFMDESCSKQFPKVVQLMKRLGGKLTPDFLNYYKKTLQDVEAEKLKLKVDVCTNLKLFGKCERTSCEQRHVFSNEEDYVSNLPKNGTIKFRIARVHDVTSFGIKIIEVRDRDGKLCEWELYKELQTELNEAMGHKKQCVFDVDVGSWYVYHSLSADTYLRCCVLKIVDVEPITKRPVTVSVRCLDTGIKFDVGSSFLYKLPLQFQKIPPQVIDVYLANVVPPDFDETWSYYCKSKVESLLKQADYNHENAFVTGQILLQLTDKLWLKNITVHQQLKSDDFAVIKLNLRKTLVEQNIVNVNENQLHLLYKLCKKSKIALPCYEVNVKPVKVKSQPEFQWAHFSDADCIQIFISYVDSPSLFYARIVKYYDVFEDLQDEIQENLQKPNYPEVGVIFVNKCCLVKDSIGDTYTRCIVTEVMDDVVNVFLVDYGNHATVKKSELQHLPDEYITRLPFQAIECRLYGIEPDWDVWDKSANERLRDFMFEPEESYFRILHMNIYKKEEAVATGGLKYAVLLADDFNGDLVVLNKLLIDEGKAAIVHEEDVGEFQLQKPSSDEDEKDSLPEIEREMTFDEISREQKHHTTNGCEEFSSGAVDETSDEPVWDIVINQKEEFFKELLGVSDTKLPNTSSSTVPALPPINTTSSQDHYTPKVIWYQTETHVKLKVAVPCIDKCEISVVRKNALMFEGITTDGRPYKVNLFLHDHVLKEIEHKITGQDVKIRLTKMVPARWPRLVLSGERDRHISYNYTKYDEEDEEKERKFLDLGGDHPDEIIDENDEECVYYTGSEDSGDSDSIEFDC</sequence>
<evidence type="ECO:0000256" key="7">
    <source>
        <dbReference type="ARBA" id="ARBA00022801"/>
    </source>
</evidence>
<keyword evidence="6" id="KW-0221">Differentiation</keyword>
<dbReference type="SUPFAM" id="SSF63748">
    <property type="entry name" value="Tudor/PWWP/MBT"/>
    <property type="match status" value="2"/>
</dbReference>
<dbReference type="Proteomes" id="UP001329430">
    <property type="component" value="Chromosome 8"/>
</dbReference>
<dbReference type="PANTHER" id="PTHR22655">
    <property type="entry name" value="ATP-DEPENDENT RNA HELICASE TDRD12-RELATED"/>
    <property type="match status" value="1"/>
</dbReference>
<evidence type="ECO:0000313" key="18">
    <source>
        <dbReference type="EMBL" id="KAK5639947.1"/>
    </source>
</evidence>
<dbReference type="PROSITE" id="PS51192">
    <property type="entry name" value="HELICASE_ATP_BIND_1"/>
    <property type="match status" value="1"/>
</dbReference>
<evidence type="ECO:0000256" key="13">
    <source>
        <dbReference type="ARBA" id="ARBA00047984"/>
    </source>
</evidence>
<gene>
    <name evidence="18" type="ORF">RI129_010758</name>
</gene>
<feature type="domain" description="Helicase ATP-binding" evidence="16">
    <location>
        <begin position="457"/>
        <end position="646"/>
    </location>
</feature>
<dbReference type="InterPro" id="IPR014001">
    <property type="entry name" value="Helicase_ATP-bd"/>
</dbReference>
<keyword evidence="19" id="KW-1185">Reference proteome</keyword>
<keyword evidence="11" id="KW-0943">RNA-mediated gene silencing</keyword>
<evidence type="ECO:0000256" key="3">
    <source>
        <dbReference type="ARBA" id="ARBA00022473"/>
    </source>
</evidence>
<dbReference type="PANTHER" id="PTHR22655:SF2">
    <property type="entry name" value="ATP-DEPENDENT RNA HELICASE TDRD12-RELATED"/>
    <property type="match status" value="1"/>
</dbReference>
<dbReference type="GO" id="GO:0042078">
    <property type="term" value="P:germ-line stem cell division"/>
    <property type="evidence" value="ECO:0007669"/>
    <property type="project" value="TreeGrafter"/>
</dbReference>
<evidence type="ECO:0000256" key="10">
    <source>
        <dbReference type="ARBA" id="ARBA00022871"/>
    </source>
</evidence>
<protein>
    <recommendedName>
        <fullName evidence="2">Probable ATP-dependent RNA helicase spindle-E</fullName>
        <ecNumber evidence="1">3.6.4.13</ecNumber>
    </recommendedName>
</protein>
<evidence type="ECO:0000313" key="19">
    <source>
        <dbReference type="Proteomes" id="UP001329430"/>
    </source>
</evidence>
<evidence type="ECO:0000256" key="4">
    <source>
        <dbReference type="ARBA" id="ARBA00022737"/>
    </source>
</evidence>
<keyword evidence="7" id="KW-0378">Hydrolase</keyword>
<dbReference type="GO" id="GO:0016787">
    <property type="term" value="F:hydrolase activity"/>
    <property type="evidence" value="ECO:0007669"/>
    <property type="project" value="UniProtKB-KW"/>
</dbReference>
<evidence type="ECO:0000259" key="15">
    <source>
        <dbReference type="PROSITE" id="PS50304"/>
    </source>
</evidence>
<dbReference type="InterPro" id="IPR007052">
    <property type="entry name" value="CS_dom"/>
</dbReference>
<dbReference type="Pfam" id="PF00270">
    <property type="entry name" value="DEAD"/>
    <property type="match status" value="1"/>
</dbReference>
<dbReference type="InterPro" id="IPR001650">
    <property type="entry name" value="Helicase_C-like"/>
</dbReference>
<name>A0AAN7ZDX3_9COLE</name>
<keyword evidence="4" id="KW-0677">Repeat</keyword>
<keyword evidence="5" id="KW-0547">Nucleotide-binding</keyword>
<evidence type="ECO:0000256" key="9">
    <source>
        <dbReference type="ARBA" id="ARBA00022840"/>
    </source>
</evidence>
<keyword evidence="3" id="KW-0217">Developmental protein</keyword>
<feature type="region of interest" description="Disordered" evidence="14">
    <location>
        <begin position="254"/>
        <end position="279"/>
    </location>
</feature>
<dbReference type="SUPFAM" id="SSF52540">
    <property type="entry name" value="P-loop containing nucleoside triphosphate hydrolases"/>
    <property type="match status" value="2"/>
</dbReference>
<dbReference type="GO" id="GO:0007283">
    <property type="term" value="P:spermatogenesis"/>
    <property type="evidence" value="ECO:0007669"/>
    <property type="project" value="UniProtKB-KW"/>
</dbReference>
<feature type="domain" description="Tudor" evidence="15">
    <location>
        <begin position="1194"/>
        <end position="1252"/>
    </location>
</feature>
<comment type="catalytic activity">
    <reaction evidence="13">
        <text>ATP + H2O = ADP + phosphate + H(+)</text>
        <dbReference type="Rhea" id="RHEA:13065"/>
        <dbReference type="ChEBI" id="CHEBI:15377"/>
        <dbReference type="ChEBI" id="CHEBI:15378"/>
        <dbReference type="ChEBI" id="CHEBI:30616"/>
        <dbReference type="ChEBI" id="CHEBI:43474"/>
        <dbReference type="ChEBI" id="CHEBI:456216"/>
        <dbReference type="EC" id="3.6.4.13"/>
    </reaction>
</comment>
<dbReference type="PROSITE" id="PS51203">
    <property type="entry name" value="CS"/>
    <property type="match status" value="1"/>
</dbReference>
<dbReference type="GO" id="GO:0005524">
    <property type="term" value="F:ATP binding"/>
    <property type="evidence" value="ECO:0007669"/>
    <property type="project" value="UniProtKB-KW"/>
</dbReference>
<dbReference type="InterPro" id="IPR008978">
    <property type="entry name" value="HSP20-like_chaperone"/>
</dbReference>
<keyword evidence="9" id="KW-0067">ATP-binding</keyword>
<evidence type="ECO:0000256" key="6">
    <source>
        <dbReference type="ARBA" id="ARBA00022782"/>
    </source>
</evidence>
<evidence type="ECO:0000259" key="17">
    <source>
        <dbReference type="PROSITE" id="PS51203"/>
    </source>
</evidence>
<dbReference type="SUPFAM" id="SSF49764">
    <property type="entry name" value="HSP20-like chaperones"/>
    <property type="match status" value="1"/>
</dbReference>
<keyword evidence="8" id="KW-0347">Helicase</keyword>
<dbReference type="InterPro" id="IPR027417">
    <property type="entry name" value="P-loop_NTPase"/>
</dbReference>
<organism evidence="18 19">
    <name type="scientific">Pyrocoelia pectoralis</name>
    <dbReference type="NCBI Taxonomy" id="417401"/>
    <lineage>
        <taxon>Eukaryota</taxon>
        <taxon>Metazoa</taxon>
        <taxon>Ecdysozoa</taxon>
        <taxon>Arthropoda</taxon>
        <taxon>Hexapoda</taxon>
        <taxon>Insecta</taxon>
        <taxon>Pterygota</taxon>
        <taxon>Neoptera</taxon>
        <taxon>Endopterygota</taxon>
        <taxon>Coleoptera</taxon>
        <taxon>Polyphaga</taxon>
        <taxon>Elateriformia</taxon>
        <taxon>Elateroidea</taxon>
        <taxon>Lampyridae</taxon>
        <taxon>Lampyrinae</taxon>
        <taxon>Pyrocoelia</taxon>
    </lineage>
</organism>
<reference evidence="18 19" key="1">
    <citation type="journal article" date="2024" name="Insects">
        <title>An Improved Chromosome-Level Genome Assembly of the Firefly Pyrocoelia pectoralis.</title>
        <authorList>
            <person name="Fu X."/>
            <person name="Meyer-Rochow V.B."/>
            <person name="Ballantyne L."/>
            <person name="Zhu X."/>
        </authorList>
    </citation>
    <scope>NUCLEOTIDE SEQUENCE [LARGE SCALE GENOMIC DNA]</scope>
    <source>
        <strain evidence="18">XCY_ONT2</strain>
    </source>
</reference>
<evidence type="ECO:0000256" key="5">
    <source>
        <dbReference type="ARBA" id="ARBA00022741"/>
    </source>
</evidence>
<dbReference type="Pfam" id="PF00567">
    <property type="entry name" value="TUDOR"/>
    <property type="match status" value="2"/>
</dbReference>
<dbReference type="GO" id="GO:0031047">
    <property type="term" value="P:regulatory ncRNA-mediated gene silencing"/>
    <property type="evidence" value="ECO:0007669"/>
    <property type="project" value="UniProtKB-KW"/>
</dbReference>
<evidence type="ECO:0000256" key="2">
    <source>
        <dbReference type="ARBA" id="ARBA00013352"/>
    </source>
</evidence>
<feature type="domain" description="CS" evidence="17">
    <location>
        <begin position="1449"/>
        <end position="1536"/>
    </location>
</feature>
<dbReference type="InterPro" id="IPR002999">
    <property type="entry name" value="Tudor"/>
</dbReference>
<dbReference type="GO" id="GO:0005737">
    <property type="term" value="C:cytoplasm"/>
    <property type="evidence" value="ECO:0007669"/>
    <property type="project" value="UniProtKB-ARBA"/>
</dbReference>
<dbReference type="Gene3D" id="2.40.50.90">
    <property type="match status" value="1"/>
</dbReference>
<dbReference type="PROSITE" id="PS50304">
    <property type="entry name" value="TUDOR"/>
    <property type="match status" value="1"/>
</dbReference>